<protein>
    <submittedName>
        <fullName evidence="2">Uncharacterized protein</fullName>
    </submittedName>
</protein>
<evidence type="ECO:0000313" key="2">
    <source>
        <dbReference type="EMBL" id="GGL81318.1"/>
    </source>
</evidence>
<dbReference type="Proteomes" id="UP000613840">
    <property type="component" value="Unassembled WGS sequence"/>
</dbReference>
<name>A0A917SGY7_9ACTN</name>
<proteinExistence type="predicted"/>
<sequence>MIIQDAKYLATSEIYGYDRATSDLYEHSAAARGHAVLPSRLLDGGRCSFAVDGYRMQYVFDPDRRQRRIMIDIDGSAAGPALRGELELDAGPRPHPTCRHRGRILPLDPGRIDGAGRRTTHGPDLHTDHVRSPGR</sequence>
<feature type="region of interest" description="Disordered" evidence="1">
    <location>
        <begin position="85"/>
        <end position="135"/>
    </location>
</feature>
<evidence type="ECO:0000313" key="3">
    <source>
        <dbReference type="Proteomes" id="UP000613840"/>
    </source>
</evidence>
<accession>A0A917SGY7</accession>
<feature type="compositionally biased region" description="Basic and acidic residues" evidence="1">
    <location>
        <begin position="110"/>
        <end position="135"/>
    </location>
</feature>
<gene>
    <name evidence="2" type="ORF">GCM10011575_44540</name>
</gene>
<dbReference type="AlphaFoldDB" id="A0A917SGY7"/>
<reference evidence="2" key="1">
    <citation type="journal article" date="2014" name="Int. J. Syst. Evol. Microbiol.">
        <title>Complete genome sequence of Corynebacterium casei LMG S-19264T (=DSM 44701T), isolated from a smear-ripened cheese.</title>
        <authorList>
            <consortium name="US DOE Joint Genome Institute (JGI-PGF)"/>
            <person name="Walter F."/>
            <person name="Albersmeier A."/>
            <person name="Kalinowski J."/>
            <person name="Ruckert C."/>
        </authorList>
    </citation>
    <scope>NUCLEOTIDE SEQUENCE</scope>
    <source>
        <strain evidence="2">CGMCC 4.7306</strain>
    </source>
</reference>
<dbReference type="EMBL" id="BMMZ01000016">
    <property type="protein sequence ID" value="GGL81318.1"/>
    <property type="molecule type" value="Genomic_DNA"/>
</dbReference>
<organism evidence="2 3">
    <name type="scientific">Microlunatus endophyticus</name>
    <dbReference type="NCBI Taxonomy" id="1716077"/>
    <lineage>
        <taxon>Bacteria</taxon>
        <taxon>Bacillati</taxon>
        <taxon>Actinomycetota</taxon>
        <taxon>Actinomycetes</taxon>
        <taxon>Propionibacteriales</taxon>
        <taxon>Propionibacteriaceae</taxon>
        <taxon>Microlunatus</taxon>
    </lineage>
</organism>
<comment type="caution">
    <text evidence="2">The sequence shown here is derived from an EMBL/GenBank/DDBJ whole genome shotgun (WGS) entry which is preliminary data.</text>
</comment>
<reference evidence="2" key="2">
    <citation type="submission" date="2020-09" db="EMBL/GenBank/DDBJ databases">
        <authorList>
            <person name="Sun Q."/>
            <person name="Zhou Y."/>
        </authorList>
    </citation>
    <scope>NUCLEOTIDE SEQUENCE</scope>
    <source>
        <strain evidence="2">CGMCC 4.7306</strain>
    </source>
</reference>
<keyword evidence="3" id="KW-1185">Reference proteome</keyword>
<evidence type="ECO:0000256" key="1">
    <source>
        <dbReference type="SAM" id="MobiDB-lite"/>
    </source>
</evidence>